<dbReference type="GO" id="GO:0009055">
    <property type="term" value="F:electron transfer activity"/>
    <property type="evidence" value="ECO:0007669"/>
    <property type="project" value="InterPro"/>
</dbReference>
<dbReference type="EMBL" id="PDKN01000001">
    <property type="protein sequence ID" value="RXJ60580.1"/>
    <property type="molecule type" value="Genomic_DNA"/>
</dbReference>
<dbReference type="RefSeq" id="WP_128994714.1">
    <property type="nucleotide sequence ID" value="NZ_PDKN01000001.1"/>
</dbReference>
<evidence type="ECO:0000313" key="3">
    <source>
        <dbReference type="Proteomes" id="UP000290657"/>
    </source>
</evidence>
<dbReference type="InterPro" id="IPR051395">
    <property type="entry name" value="Cytochrome_c_Peroxidase/MauG"/>
</dbReference>
<dbReference type="Proteomes" id="UP000290657">
    <property type="component" value="Unassembled WGS sequence"/>
</dbReference>
<comment type="caution">
    <text evidence="2">The sequence shown here is derived from an EMBL/GenBank/DDBJ whole genome shotgun (WGS) entry which is preliminary data.</text>
</comment>
<organism evidence="2 3">
    <name type="scientific">Candidatus Marinarcus aquaticus</name>
    <dbReference type="NCBI Taxonomy" id="2044504"/>
    <lineage>
        <taxon>Bacteria</taxon>
        <taxon>Pseudomonadati</taxon>
        <taxon>Campylobacterota</taxon>
        <taxon>Epsilonproteobacteria</taxon>
        <taxon>Campylobacterales</taxon>
        <taxon>Arcobacteraceae</taxon>
        <taxon>Candidatus Marinarcus</taxon>
    </lineage>
</organism>
<dbReference type="SUPFAM" id="SSF46626">
    <property type="entry name" value="Cytochrome c"/>
    <property type="match status" value="1"/>
</dbReference>
<dbReference type="GO" id="GO:0004130">
    <property type="term" value="F:cytochrome-c peroxidase activity"/>
    <property type="evidence" value="ECO:0007669"/>
    <property type="project" value="TreeGrafter"/>
</dbReference>
<dbReference type="PIRSF" id="PIRSF028099">
    <property type="entry name" value="DUF1111"/>
    <property type="match status" value="1"/>
</dbReference>
<sequence length="444" mass="49059">MKSFITISTLTALLAVSVFAVQTTHPSKKAFTKPYDGLNDEQIDLSMLGKSFFRIPWVEAPSATTARDGLGPLFNANSCISCHPNNALGSLFTKDGNISRSVVVRLSIDSNNSQEHQALMQQQGFVPHPVYGAQLAINGVKDVPFEGRLKVVYEQKKVVYPDGDMVYLNVPHYSLIDLNYGEISKQTHISVRKAPALVGLGYVDAISDEAILANEDVNDANKDGISGRVNWVYSKEKGGLAVGKYTYKASAPTVKNQIANAFFNDMSLTTSFYGKDNCTSYQKECLNAPHGRDEVDVPDLRLDAIDFYLKHLKVPVVENKDAKAEQLFEQIGCTSCHIPSLSSSKGKPVYVYSDFLLHDMGEELSDGRVEFMAQANEWRTAPLWGINSYDKAIGQSAEYLHDGRAKSLEEAILWHGGEALNAKKAFMNLAKQDREKLLKFLGEL</sequence>
<dbReference type="Pfam" id="PF06537">
    <property type="entry name" value="DHOR"/>
    <property type="match status" value="1"/>
</dbReference>
<reference evidence="2 3" key="1">
    <citation type="submission" date="2017-10" db="EMBL/GenBank/DDBJ databases">
        <title>Genomics of the genus Arcobacter.</title>
        <authorList>
            <person name="Perez-Cataluna A."/>
            <person name="Figueras M.J."/>
        </authorList>
    </citation>
    <scope>NUCLEOTIDE SEQUENCE [LARGE SCALE GENOMIC DNA]</scope>
    <source>
        <strain evidence="2 3">CECT 8987</strain>
    </source>
</reference>
<dbReference type="InterPro" id="IPR010538">
    <property type="entry name" value="DHOR"/>
</dbReference>
<dbReference type="OrthoDB" id="9805202at2"/>
<feature type="chain" id="PRO_5020582068" evidence="1">
    <location>
        <begin position="21"/>
        <end position="444"/>
    </location>
</feature>
<evidence type="ECO:0000313" key="2">
    <source>
        <dbReference type="EMBL" id="RXJ60580.1"/>
    </source>
</evidence>
<evidence type="ECO:0000256" key="1">
    <source>
        <dbReference type="SAM" id="SignalP"/>
    </source>
</evidence>
<dbReference type="GO" id="GO:0020037">
    <property type="term" value="F:heme binding"/>
    <property type="evidence" value="ECO:0007669"/>
    <property type="project" value="InterPro"/>
</dbReference>
<dbReference type="PANTHER" id="PTHR30600:SF4">
    <property type="entry name" value="CYTOCHROME C DOMAIN-CONTAINING PROTEIN"/>
    <property type="match status" value="1"/>
</dbReference>
<keyword evidence="1" id="KW-0732">Signal</keyword>
<gene>
    <name evidence="2" type="ORF">CRV04_00800</name>
</gene>
<dbReference type="InterPro" id="IPR036909">
    <property type="entry name" value="Cyt_c-like_dom_sf"/>
</dbReference>
<dbReference type="PANTHER" id="PTHR30600">
    <property type="entry name" value="CYTOCHROME C PEROXIDASE-RELATED"/>
    <property type="match status" value="1"/>
</dbReference>
<keyword evidence="3" id="KW-1185">Reference proteome</keyword>
<feature type="signal peptide" evidence="1">
    <location>
        <begin position="1"/>
        <end position="20"/>
    </location>
</feature>
<dbReference type="AlphaFoldDB" id="A0A4Q0XSX5"/>
<dbReference type="Gene3D" id="1.10.760.10">
    <property type="entry name" value="Cytochrome c-like domain"/>
    <property type="match status" value="1"/>
</dbReference>
<accession>A0A4Q0XSX5</accession>
<protein>
    <submittedName>
        <fullName evidence="2">Thiol oxidoreductase</fullName>
    </submittedName>
</protein>
<proteinExistence type="predicted"/>
<name>A0A4Q0XSX5_9BACT</name>